<evidence type="ECO:0000256" key="2">
    <source>
        <dbReference type="ARBA" id="ARBA00022679"/>
    </source>
</evidence>
<dbReference type="Pfam" id="PF00494">
    <property type="entry name" value="SQS_PSY"/>
    <property type="match status" value="1"/>
</dbReference>
<evidence type="ECO:0000313" key="3">
    <source>
        <dbReference type="EMBL" id="MDN4487686.1"/>
    </source>
</evidence>
<dbReference type="SFLD" id="SFLDG01018">
    <property type="entry name" value="Squalene/Phytoene_Synthase_Lik"/>
    <property type="match status" value="1"/>
</dbReference>
<dbReference type="PROSITE" id="PS01045">
    <property type="entry name" value="SQUALEN_PHYTOEN_SYN_2"/>
    <property type="match status" value="1"/>
</dbReference>
<name>A0AAW7M970_9MICO</name>
<dbReference type="Proteomes" id="UP001172737">
    <property type="component" value="Unassembled WGS sequence"/>
</dbReference>
<evidence type="ECO:0000256" key="1">
    <source>
        <dbReference type="ARBA" id="ARBA00004684"/>
    </source>
</evidence>
<dbReference type="Gene3D" id="1.10.600.10">
    <property type="entry name" value="Farnesyl Diphosphate Synthase"/>
    <property type="match status" value="1"/>
</dbReference>
<dbReference type="RefSeq" id="WP_301119023.1">
    <property type="nucleotide sequence ID" value="NZ_JAUHPX010000003.1"/>
</dbReference>
<dbReference type="InterPro" id="IPR019845">
    <property type="entry name" value="Squalene/phytoene_synthase_CS"/>
</dbReference>
<reference evidence="3" key="1">
    <citation type="submission" date="2023-06" db="EMBL/GenBank/DDBJ databases">
        <title>Sysu t00039.</title>
        <authorList>
            <person name="Gao L."/>
            <person name="Fang B.-Z."/>
            <person name="Li W.-J."/>
        </authorList>
    </citation>
    <scope>NUCLEOTIDE SEQUENCE</scope>
    <source>
        <strain evidence="3">SYSU T00039</strain>
    </source>
</reference>
<comment type="caution">
    <text evidence="3">The sequence shown here is derived from an EMBL/GenBank/DDBJ whole genome shotgun (WGS) entry which is preliminary data.</text>
</comment>
<protein>
    <submittedName>
        <fullName evidence="3">Squalene/phytoene synthase family protein</fullName>
    </submittedName>
</protein>
<organism evidence="3 4">
    <name type="scientific">Demequina lignilytica</name>
    <dbReference type="NCBI Taxonomy" id="3051663"/>
    <lineage>
        <taxon>Bacteria</taxon>
        <taxon>Bacillati</taxon>
        <taxon>Actinomycetota</taxon>
        <taxon>Actinomycetes</taxon>
        <taxon>Micrococcales</taxon>
        <taxon>Demequinaceae</taxon>
        <taxon>Demequina</taxon>
    </lineage>
</organism>
<gene>
    <name evidence="3" type="ORF">QQX10_05830</name>
</gene>
<dbReference type="PANTHER" id="PTHR31480">
    <property type="entry name" value="BIFUNCTIONAL LYCOPENE CYCLASE/PHYTOENE SYNTHASE"/>
    <property type="match status" value="1"/>
</dbReference>
<keyword evidence="4" id="KW-1185">Reference proteome</keyword>
<evidence type="ECO:0000313" key="4">
    <source>
        <dbReference type="Proteomes" id="UP001172737"/>
    </source>
</evidence>
<sequence>MSQARRRVHLDNATSLALYDEAARAAAAQVIARYSTSFGLGTRLLARAMRHHIEAVYAMVRVADEIVDTYRGDDAGDLLDAFADEVHAAMERGFSADLVAHAFATTAREVGIARAQTEPFFASMRMDLATAEHDAESLATYIYGSAEVVGEMCLAVFVNTGHGPRPLEPRVSEGARRLGAAYQKVNFLRDLGSDVEQLGRAYFPGVTAESLTDARLAELVADCRADMDAARACLPDLPRRARVAVATTLDIYDRLLAQIASTPAAELAGRRIRVANPVKLGLAARNVVPFGSAAGARA</sequence>
<dbReference type="GO" id="GO:0004311">
    <property type="term" value="F:geranylgeranyl diphosphate synthase activity"/>
    <property type="evidence" value="ECO:0007669"/>
    <property type="project" value="InterPro"/>
</dbReference>
<comment type="pathway">
    <text evidence="1">Carotenoid biosynthesis; phytoene biosynthesis.</text>
</comment>
<dbReference type="SFLD" id="SFLDG01212">
    <property type="entry name" value="Phytoene_synthase_like"/>
    <property type="match status" value="1"/>
</dbReference>
<dbReference type="SFLD" id="SFLDS00005">
    <property type="entry name" value="Isoprenoid_Synthase_Type_I"/>
    <property type="match status" value="1"/>
</dbReference>
<dbReference type="InterPro" id="IPR044843">
    <property type="entry name" value="Trans_IPPS_bact-type"/>
</dbReference>
<dbReference type="AlphaFoldDB" id="A0AAW7M970"/>
<dbReference type="InterPro" id="IPR008949">
    <property type="entry name" value="Isoprenoid_synthase_dom_sf"/>
</dbReference>
<keyword evidence="2" id="KW-0808">Transferase</keyword>
<accession>A0AAW7M970</accession>
<dbReference type="GO" id="GO:0008299">
    <property type="term" value="P:isoprenoid biosynthetic process"/>
    <property type="evidence" value="ECO:0007669"/>
    <property type="project" value="UniProtKB-ARBA"/>
</dbReference>
<dbReference type="InterPro" id="IPR002060">
    <property type="entry name" value="Squ/phyt_synthse"/>
</dbReference>
<proteinExistence type="predicted"/>
<dbReference type="EMBL" id="JAUHPX010000003">
    <property type="protein sequence ID" value="MDN4487686.1"/>
    <property type="molecule type" value="Genomic_DNA"/>
</dbReference>
<dbReference type="SUPFAM" id="SSF48576">
    <property type="entry name" value="Terpenoid synthases"/>
    <property type="match status" value="1"/>
</dbReference>